<dbReference type="EMBL" id="VIVR01000001">
    <property type="protein sequence ID" value="TWE20505.1"/>
    <property type="molecule type" value="Genomic_DNA"/>
</dbReference>
<evidence type="ECO:0000259" key="1">
    <source>
        <dbReference type="PROSITE" id="PS51725"/>
    </source>
</evidence>
<dbReference type="AlphaFoldDB" id="A0A561EY19"/>
<dbReference type="Gene3D" id="3.30.70.100">
    <property type="match status" value="1"/>
</dbReference>
<dbReference type="GO" id="GO:0004497">
    <property type="term" value="F:monooxygenase activity"/>
    <property type="evidence" value="ECO:0007669"/>
    <property type="project" value="UniProtKB-KW"/>
</dbReference>
<dbReference type="InterPro" id="IPR007138">
    <property type="entry name" value="ABM_dom"/>
</dbReference>
<dbReference type="Proteomes" id="UP000318416">
    <property type="component" value="Unassembled WGS sequence"/>
</dbReference>
<dbReference type="SUPFAM" id="SSF54909">
    <property type="entry name" value="Dimeric alpha+beta barrel"/>
    <property type="match status" value="1"/>
</dbReference>
<dbReference type="OrthoDB" id="5193070at2"/>
<reference evidence="2 3" key="1">
    <citation type="submission" date="2019-06" db="EMBL/GenBank/DDBJ databases">
        <title>Sequencing the genomes of 1000 actinobacteria strains.</title>
        <authorList>
            <person name="Klenk H.-P."/>
        </authorList>
    </citation>
    <scope>NUCLEOTIDE SEQUENCE [LARGE SCALE GENOMIC DNA]</scope>
    <source>
        <strain evidence="2 3">DSM 41649</strain>
    </source>
</reference>
<organism evidence="2 3">
    <name type="scientific">Kitasatospora atroaurantiaca</name>
    <dbReference type="NCBI Taxonomy" id="285545"/>
    <lineage>
        <taxon>Bacteria</taxon>
        <taxon>Bacillati</taxon>
        <taxon>Actinomycetota</taxon>
        <taxon>Actinomycetes</taxon>
        <taxon>Kitasatosporales</taxon>
        <taxon>Streptomycetaceae</taxon>
        <taxon>Kitasatospora</taxon>
    </lineage>
</organism>
<evidence type="ECO:0000313" key="2">
    <source>
        <dbReference type="EMBL" id="TWE20505.1"/>
    </source>
</evidence>
<keyword evidence="3" id="KW-1185">Reference proteome</keyword>
<protein>
    <submittedName>
        <fullName evidence="2">Heme-degrading monooxygenase HmoA</fullName>
    </submittedName>
</protein>
<feature type="domain" description="ABM" evidence="1">
    <location>
        <begin position="2"/>
        <end position="95"/>
    </location>
</feature>
<proteinExistence type="predicted"/>
<dbReference type="PROSITE" id="PS51725">
    <property type="entry name" value="ABM"/>
    <property type="match status" value="1"/>
</dbReference>
<sequence>MIIRIWSAPVVPRKLDEFCAVLTGQVLTEFGDTDGFEGVELLRSVNEDDHRVLVVTRWRDEEAVRGYAGPMWRIRPVWAEGELGYLEHPPRVAHFRPVEPVPRSESAAPGENG</sequence>
<accession>A0A561EY19</accession>
<dbReference type="Pfam" id="PF03992">
    <property type="entry name" value="ABM"/>
    <property type="match status" value="1"/>
</dbReference>
<keyword evidence="2" id="KW-0560">Oxidoreductase</keyword>
<dbReference type="RefSeq" id="WP_145794901.1">
    <property type="nucleotide sequence ID" value="NZ_BAAABR010000047.1"/>
</dbReference>
<evidence type="ECO:0000313" key="3">
    <source>
        <dbReference type="Proteomes" id="UP000318416"/>
    </source>
</evidence>
<comment type="caution">
    <text evidence="2">The sequence shown here is derived from an EMBL/GenBank/DDBJ whole genome shotgun (WGS) entry which is preliminary data.</text>
</comment>
<dbReference type="InterPro" id="IPR011008">
    <property type="entry name" value="Dimeric_a/b-barrel"/>
</dbReference>
<gene>
    <name evidence="2" type="ORF">FB465_5659</name>
</gene>
<keyword evidence="2" id="KW-0503">Monooxygenase</keyword>
<name>A0A561EY19_9ACTN</name>